<evidence type="ECO:0000313" key="3">
    <source>
        <dbReference type="Proteomes" id="UP000291107"/>
    </source>
</evidence>
<feature type="compositionally biased region" description="Acidic residues" evidence="1">
    <location>
        <begin position="39"/>
        <end position="51"/>
    </location>
</feature>
<dbReference type="EMBL" id="SEUB01000011">
    <property type="protein sequence ID" value="RYM37898.1"/>
    <property type="molecule type" value="Genomic_DNA"/>
</dbReference>
<proteinExistence type="predicted"/>
<feature type="compositionally biased region" description="Polar residues" evidence="1">
    <location>
        <begin position="53"/>
        <end position="66"/>
    </location>
</feature>
<sequence>MDIDEKAPGNHSQQAVTRTTDNETGHDPKRGNPEVPLPPDDEAPVEEDMSDVDATNSVSTEHPPSR</sequence>
<feature type="compositionally biased region" description="Polar residues" evidence="1">
    <location>
        <begin position="10"/>
        <end position="19"/>
    </location>
</feature>
<reference evidence="2 3" key="1">
    <citation type="submission" date="2019-02" db="EMBL/GenBank/DDBJ databases">
        <title>Genome of Pseudomonas korensis isolated from heavy metal contaminated environment.</title>
        <authorList>
            <person name="Ayangbenro A.S."/>
            <person name="Babalola O."/>
        </authorList>
    </citation>
    <scope>NUCLEOTIDE SEQUENCE [LARGE SCALE GENOMIC DNA]</scope>
    <source>
        <strain evidence="2 3">AB36</strain>
    </source>
</reference>
<dbReference type="Proteomes" id="UP000291107">
    <property type="component" value="Unassembled WGS sequence"/>
</dbReference>
<feature type="region of interest" description="Disordered" evidence="1">
    <location>
        <begin position="1"/>
        <end position="66"/>
    </location>
</feature>
<name>A0A4Q4KZG1_9PSED</name>
<gene>
    <name evidence="2" type="ORF">EVS84_25715</name>
</gene>
<comment type="caution">
    <text evidence="2">The sequence shown here is derived from an EMBL/GenBank/DDBJ whole genome shotgun (WGS) entry which is preliminary data.</text>
</comment>
<protein>
    <submittedName>
        <fullName evidence="2">Uncharacterized protein</fullName>
    </submittedName>
</protein>
<accession>A0A4Q4KZG1</accession>
<evidence type="ECO:0000313" key="2">
    <source>
        <dbReference type="EMBL" id="RYM37898.1"/>
    </source>
</evidence>
<organism evidence="2 3">
    <name type="scientific">Pseudomonas koreensis</name>
    <dbReference type="NCBI Taxonomy" id="198620"/>
    <lineage>
        <taxon>Bacteria</taxon>
        <taxon>Pseudomonadati</taxon>
        <taxon>Pseudomonadota</taxon>
        <taxon>Gammaproteobacteria</taxon>
        <taxon>Pseudomonadales</taxon>
        <taxon>Pseudomonadaceae</taxon>
        <taxon>Pseudomonas</taxon>
    </lineage>
</organism>
<dbReference type="RefSeq" id="WP_039763219.1">
    <property type="nucleotide sequence ID" value="NZ_JAVDVD010000023.1"/>
</dbReference>
<feature type="compositionally biased region" description="Basic and acidic residues" evidence="1">
    <location>
        <begin position="20"/>
        <end position="32"/>
    </location>
</feature>
<dbReference type="AlphaFoldDB" id="A0A4Q4KZG1"/>
<evidence type="ECO:0000256" key="1">
    <source>
        <dbReference type="SAM" id="MobiDB-lite"/>
    </source>
</evidence>